<gene>
    <name evidence="2" type="ORF">M5K25_027535</name>
</gene>
<keyword evidence="1" id="KW-0812">Transmembrane</keyword>
<dbReference type="Proteomes" id="UP001552299">
    <property type="component" value="Unassembled WGS sequence"/>
</dbReference>
<organism evidence="2 3">
    <name type="scientific">Dendrobium thyrsiflorum</name>
    <name type="common">Pinecone-like raceme dendrobium</name>
    <name type="synonym">Orchid</name>
    <dbReference type="NCBI Taxonomy" id="117978"/>
    <lineage>
        <taxon>Eukaryota</taxon>
        <taxon>Viridiplantae</taxon>
        <taxon>Streptophyta</taxon>
        <taxon>Embryophyta</taxon>
        <taxon>Tracheophyta</taxon>
        <taxon>Spermatophyta</taxon>
        <taxon>Magnoliopsida</taxon>
        <taxon>Liliopsida</taxon>
        <taxon>Asparagales</taxon>
        <taxon>Orchidaceae</taxon>
        <taxon>Epidendroideae</taxon>
        <taxon>Malaxideae</taxon>
        <taxon>Dendrobiinae</taxon>
        <taxon>Dendrobium</taxon>
    </lineage>
</organism>
<evidence type="ECO:0000313" key="2">
    <source>
        <dbReference type="EMBL" id="KAL0903178.1"/>
    </source>
</evidence>
<name>A0ABD0TU91_DENTH</name>
<accession>A0ABD0TU91</accession>
<keyword evidence="3" id="KW-1185">Reference proteome</keyword>
<comment type="caution">
    <text evidence="2">The sequence shown here is derived from an EMBL/GenBank/DDBJ whole genome shotgun (WGS) entry which is preliminary data.</text>
</comment>
<sequence>MVFFECIHLGPEQFLVILFGTAFLQFSKAVFLVQIFLNQNIWQKAVPNEAYIVEIILDDNYIGSLVIRTIKRDWTHL</sequence>
<evidence type="ECO:0000313" key="3">
    <source>
        <dbReference type="Proteomes" id="UP001552299"/>
    </source>
</evidence>
<keyword evidence="1" id="KW-1133">Transmembrane helix</keyword>
<feature type="transmembrane region" description="Helical" evidence="1">
    <location>
        <begin position="14"/>
        <end position="37"/>
    </location>
</feature>
<dbReference type="AlphaFoldDB" id="A0ABD0TU91"/>
<evidence type="ECO:0000256" key="1">
    <source>
        <dbReference type="SAM" id="Phobius"/>
    </source>
</evidence>
<protein>
    <submittedName>
        <fullName evidence="2">Uncharacterized protein</fullName>
    </submittedName>
</protein>
<keyword evidence="1" id="KW-0472">Membrane</keyword>
<proteinExistence type="predicted"/>
<dbReference type="EMBL" id="JANQDX010000020">
    <property type="protein sequence ID" value="KAL0903178.1"/>
    <property type="molecule type" value="Genomic_DNA"/>
</dbReference>
<reference evidence="2 3" key="1">
    <citation type="journal article" date="2024" name="Plant Biotechnol. J.">
        <title>Dendrobium thyrsiflorum genome and its molecular insights into genes involved in important horticultural traits.</title>
        <authorList>
            <person name="Chen B."/>
            <person name="Wang J.Y."/>
            <person name="Zheng P.J."/>
            <person name="Li K.L."/>
            <person name="Liang Y.M."/>
            <person name="Chen X.F."/>
            <person name="Zhang C."/>
            <person name="Zhao X."/>
            <person name="He X."/>
            <person name="Zhang G.Q."/>
            <person name="Liu Z.J."/>
            <person name="Xu Q."/>
        </authorList>
    </citation>
    <scope>NUCLEOTIDE SEQUENCE [LARGE SCALE GENOMIC DNA]</scope>
    <source>
        <strain evidence="2">GZMU011</strain>
    </source>
</reference>